<sequence>MYELVDYFLDDIVTDSDEEKTLQKRRTFDNLNLEESYEFYESEILRITKERMNKMKLEPGKNTSTPLFLIINNLNKILTEKKLKHISQKEVLAILNIMMKNNKIARIGGNWQPT</sequence>
<gene>
    <name evidence="1" type="ORF">PFMG_00403</name>
</gene>
<dbReference type="EMBL" id="GG664982">
    <property type="protein sequence ID" value="KNG74361.1"/>
    <property type="molecule type" value="Genomic_DNA"/>
</dbReference>
<protein>
    <submittedName>
        <fullName evidence="1">Uncharacterized protein</fullName>
    </submittedName>
</protein>
<dbReference type="AlphaFoldDB" id="A0A0L1I3Y6"/>
<evidence type="ECO:0000313" key="1">
    <source>
        <dbReference type="EMBL" id="KNG74361.1"/>
    </source>
</evidence>
<reference evidence="2" key="2">
    <citation type="submission" date="2015-07" db="EMBL/GenBank/DDBJ databases">
        <title>The genome sequence of Plasmodium falciparum IGH-CR14.</title>
        <authorList>
            <consortium name="The Broad Institute Genome Sequencing Platform"/>
            <person name="Volkman S.K."/>
            <person name="Neafsey D.E."/>
            <person name="Dash A.P."/>
            <person name="Chitnis C.E."/>
            <person name="Hartl D.L."/>
            <person name="Young S.K."/>
            <person name="Kodira C.D."/>
            <person name="Zeng Q."/>
            <person name="Koehrsen M."/>
            <person name="Godfrey P."/>
            <person name="Alvarado L."/>
            <person name="Berlin A."/>
            <person name="Borenstein D."/>
            <person name="Chen Z."/>
            <person name="Engels R."/>
            <person name="Freedman E."/>
            <person name="Gellesch M."/>
            <person name="Goldberg J."/>
            <person name="Griggs A."/>
            <person name="Gujja S."/>
            <person name="Heiman D."/>
            <person name="Hepburn T."/>
            <person name="Howarth C."/>
            <person name="Jen D."/>
            <person name="Larson L."/>
            <person name="Lewis B."/>
            <person name="Mehta T."/>
            <person name="Park D."/>
            <person name="Pearson M."/>
            <person name="Roberts A."/>
            <person name="Saif S."/>
            <person name="Shea T."/>
            <person name="Shenoy N."/>
            <person name="Sisk P."/>
            <person name="Stolte C."/>
            <person name="Sykes S."/>
            <person name="Walk T."/>
            <person name="White J."/>
            <person name="Yandava C."/>
            <person name="Wirth D.F."/>
            <person name="Nusbaum C."/>
            <person name="Birren B."/>
        </authorList>
    </citation>
    <scope>NUCLEOTIDE SEQUENCE [LARGE SCALE GENOMIC DNA]</scope>
    <source>
        <strain evidence="2">IGH-CR14</strain>
    </source>
</reference>
<organism evidence="1 2">
    <name type="scientific">Plasmodium falciparum IGH-CR14</name>
    <dbReference type="NCBI Taxonomy" id="580059"/>
    <lineage>
        <taxon>Eukaryota</taxon>
        <taxon>Sar</taxon>
        <taxon>Alveolata</taxon>
        <taxon>Apicomplexa</taxon>
        <taxon>Aconoidasida</taxon>
        <taxon>Haemosporida</taxon>
        <taxon>Plasmodiidae</taxon>
        <taxon>Plasmodium</taxon>
        <taxon>Plasmodium (Laverania)</taxon>
    </lineage>
</organism>
<dbReference type="Proteomes" id="UP000054562">
    <property type="component" value="Unassembled WGS sequence"/>
</dbReference>
<evidence type="ECO:0000313" key="2">
    <source>
        <dbReference type="Proteomes" id="UP000054562"/>
    </source>
</evidence>
<proteinExistence type="predicted"/>
<name>A0A0L1I3Y6_PLAFA</name>
<reference evidence="2" key="1">
    <citation type="submission" date="2015-07" db="EMBL/GenBank/DDBJ databases">
        <title>Annotation of Plasmodium falciparum IGH-CR14.</title>
        <authorList>
            <consortium name="The Broad Institute Genome Sequencing Platform"/>
            <person name="Volkman S.K."/>
            <person name="Neafsey D.E."/>
            <person name="Dash A.P."/>
            <person name="Chitnis C.E."/>
            <person name="Hartl D.L."/>
            <person name="Young S.K."/>
            <person name="Zeng Q."/>
            <person name="Koehrsen M."/>
            <person name="Alvarado L."/>
            <person name="Berlin A."/>
            <person name="Borenstein D."/>
            <person name="Chapman S.B."/>
            <person name="Chen Z."/>
            <person name="Engels R."/>
            <person name="Freedman E."/>
            <person name="Gellesch M."/>
            <person name="Goldberg J."/>
            <person name="Griggs A."/>
            <person name="Gujja S."/>
            <person name="Heilman E.R."/>
            <person name="Heiman D.I."/>
            <person name="Howarth C."/>
            <person name="Jen D."/>
            <person name="Larson L."/>
            <person name="Mehta T."/>
            <person name="Neiman D."/>
            <person name="Park D."/>
            <person name="Pearson M."/>
            <person name="Roberts A."/>
            <person name="Saif S."/>
            <person name="Shea T."/>
            <person name="Shenoy N."/>
            <person name="Sisk P."/>
            <person name="Stolte C."/>
            <person name="Sykes S."/>
            <person name="Walk T."/>
            <person name="White J."/>
            <person name="Yandava C."/>
            <person name="Haas B."/>
            <person name="Henn M.R."/>
            <person name="Nusbaum C."/>
            <person name="Birren B."/>
        </authorList>
    </citation>
    <scope>NUCLEOTIDE SEQUENCE [LARGE SCALE GENOMIC DNA]</scope>
    <source>
        <strain evidence="2">IGH-CR14</strain>
    </source>
</reference>
<accession>A0A0L1I3Y6</accession>